<dbReference type="PROSITE" id="PS50928">
    <property type="entry name" value="ABC_TM1"/>
    <property type="match status" value="1"/>
</dbReference>
<dbReference type="EMBL" id="SORF01000001">
    <property type="protein sequence ID" value="TDY51186.1"/>
    <property type="molecule type" value="Genomic_DNA"/>
</dbReference>
<keyword evidence="3" id="KW-1003">Cell membrane</keyword>
<name>A0A4R8LWW1_9BACL</name>
<evidence type="ECO:0000313" key="9">
    <source>
        <dbReference type="EMBL" id="TDY51186.1"/>
    </source>
</evidence>
<feature type="domain" description="ABC transmembrane type-1" evidence="8">
    <location>
        <begin position="51"/>
        <end position="253"/>
    </location>
</feature>
<evidence type="ECO:0000313" key="10">
    <source>
        <dbReference type="Proteomes" id="UP000294581"/>
    </source>
</evidence>
<reference evidence="9 10" key="1">
    <citation type="submission" date="2019-03" db="EMBL/GenBank/DDBJ databases">
        <title>Genomic Encyclopedia of Type Strains, Phase IV (KMG-IV): sequencing the most valuable type-strain genomes for metagenomic binning, comparative biology and taxonomic classification.</title>
        <authorList>
            <person name="Goeker M."/>
        </authorList>
    </citation>
    <scope>NUCLEOTIDE SEQUENCE [LARGE SCALE GENOMIC DNA]</scope>
    <source>
        <strain evidence="9 10">DSM 17974</strain>
    </source>
</reference>
<comment type="similarity">
    <text evidence="7">Belongs to the binding-protein-dependent transport system permease family.</text>
</comment>
<keyword evidence="6 7" id="KW-0472">Membrane</keyword>
<dbReference type="PANTHER" id="PTHR30183">
    <property type="entry name" value="MOLYBDENUM TRANSPORT SYSTEM PERMEASE PROTEIN MODB"/>
    <property type="match status" value="1"/>
</dbReference>
<evidence type="ECO:0000256" key="2">
    <source>
        <dbReference type="ARBA" id="ARBA00022448"/>
    </source>
</evidence>
<dbReference type="GO" id="GO:0005886">
    <property type="term" value="C:plasma membrane"/>
    <property type="evidence" value="ECO:0007669"/>
    <property type="project" value="UniProtKB-SubCell"/>
</dbReference>
<dbReference type="GO" id="GO:0055085">
    <property type="term" value="P:transmembrane transport"/>
    <property type="evidence" value="ECO:0007669"/>
    <property type="project" value="InterPro"/>
</dbReference>
<dbReference type="CDD" id="cd06261">
    <property type="entry name" value="TM_PBP2"/>
    <property type="match status" value="1"/>
</dbReference>
<sequence length="271" mass="29137">MKSISLRLTLLIACAIVPILYILLPIAHLFVDTSPASMLKSWIDPELLTAVATSLLSAATATILSLCFGLPAAFLISIARFPGKWLLETLLLLPLILPPIVGGVALVDLFGPYAFIGQWTAARGVMLTNSIWGIVLAQWYITGPFLIVTAEAGFRAVPSEFREAAILDGADLLTQFRKIYTPLSQKAIVAGTALTFARAVGEFGATMLMAYHPYTLPVDIWVQFTANGVSGMIPIACGAILVMAICLGIGRWVVRVRQGHQREPSSSASPW</sequence>
<comment type="subcellular location">
    <subcellularLocation>
        <location evidence="1 7">Cell membrane</location>
        <topology evidence="1 7">Multi-pass membrane protein</topology>
    </subcellularLocation>
</comment>
<feature type="transmembrane region" description="Helical" evidence="7">
    <location>
        <begin position="131"/>
        <end position="154"/>
    </location>
</feature>
<feature type="transmembrane region" description="Helical" evidence="7">
    <location>
        <begin position="187"/>
        <end position="211"/>
    </location>
</feature>
<feature type="transmembrane region" description="Helical" evidence="7">
    <location>
        <begin position="7"/>
        <end position="31"/>
    </location>
</feature>
<dbReference type="InterPro" id="IPR000515">
    <property type="entry name" value="MetI-like"/>
</dbReference>
<dbReference type="InterPro" id="IPR035906">
    <property type="entry name" value="MetI-like_sf"/>
</dbReference>
<feature type="transmembrane region" description="Helical" evidence="7">
    <location>
        <begin position="90"/>
        <end position="111"/>
    </location>
</feature>
<evidence type="ECO:0000256" key="7">
    <source>
        <dbReference type="RuleBase" id="RU363032"/>
    </source>
</evidence>
<feature type="transmembrane region" description="Helical" evidence="7">
    <location>
        <begin position="51"/>
        <end position="78"/>
    </location>
</feature>
<dbReference type="Gene3D" id="1.10.3720.10">
    <property type="entry name" value="MetI-like"/>
    <property type="match status" value="1"/>
</dbReference>
<evidence type="ECO:0000259" key="8">
    <source>
        <dbReference type="PROSITE" id="PS50928"/>
    </source>
</evidence>
<proteinExistence type="inferred from homology"/>
<comment type="caution">
    <text evidence="9">The sequence shown here is derived from an EMBL/GenBank/DDBJ whole genome shotgun (WGS) entry which is preliminary data.</text>
</comment>
<dbReference type="PANTHER" id="PTHR30183:SF3">
    <property type="entry name" value="MOLYBDENUM TRANSPORT SYSTEM PERMEASE PROTEIN MODB"/>
    <property type="match status" value="1"/>
</dbReference>
<evidence type="ECO:0000256" key="4">
    <source>
        <dbReference type="ARBA" id="ARBA00022692"/>
    </source>
</evidence>
<dbReference type="AlphaFoldDB" id="A0A4R8LWW1"/>
<keyword evidence="2 7" id="KW-0813">Transport</keyword>
<keyword evidence="4 7" id="KW-0812">Transmembrane</keyword>
<evidence type="ECO:0000256" key="3">
    <source>
        <dbReference type="ARBA" id="ARBA00022475"/>
    </source>
</evidence>
<evidence type="ECO:0000256" key="5">
    <source>
        <dbReference type="ARBA" id="ARBA00022989"/>
    </source>
</evidence>
<dbReference type="SUPFAM" id="SSF161098">
    <property type="entry name" value="MetI-like"/>
    <property type="match status" value="1"/>
</dbReference>
<dbReference type="Pfam" id="PF00528">
    <property type="entry name" value="BPD_transp_1"/>
    <property type="match status" value="1"/>
</dbReference>
<organism evidence="9 10">
    <name type="scientific">Alicyclobacillus sacchari</name>
    <dbReference type="NCBI Taxonomy" id="392010"/>
    <lineage>
        <taxon>Bacteria</taxon>
        <taxon>Bacillati</taxon>
        <taxon>Bacillota</taxon>
        <taxon>Bacilli</taxon>
        <taxon>Bacillales</taxon>
        <taxon>Alicyclobacillaceae</taxon>
        <taxon>Alicyclobacillus</taxon>
    </lineage>
</organism>
<evidence type="ECO:0000256" key="1">
    <source>
        <dbReference type="ARBA" id="ARBA00004651"/>
    </source>
</evidence>
<gene>
    <name evidence="9" type="ORF">C7445_101186</name>
</gene>
<feature type="transmembrane region" description="Helical" evidence="7">
    <location>
        <begin position="231"/>
        <end position="254"/>
    </location>
</feature>
<keyword evidence="5 7" id="KW-1133">Transmembrane helix</keyword>
<keyword evidence="10" id="KW-1185">Reference proteome</keyword>
<protein>
    <submittedName>
        <fullName evidence="9">Molybdate/tungstate transport system permease protein</fullName>
    </submittedName>
</protein>
<evidence type="ECO:0000256" key="6">
    <source>
        <dbReference type="ARBA" id="ARBA00023136"/>
    </source>
</evidence>
<dbReference type="Proteomes" id="UP000294581">
    <property type="component" value="Unassembled WGS sequence"/>
</dbReference>
<accession>A0A4R8LWW1</accession>
<dbReference type="RefSeq" id="WP_208320796.1">
    <property type="nucleotide sequence ID" value="NZ_SORF01000001.1"/>
</dbReference>